<feature type="transmembrane region" description="Helical" evidence="1">
    <location>
        <begin position="162"/>
        <end position="187"/>
    </location>
</feature>
<gene>
    <name evidence="2" type="ORF">WG66_12623</name>
</gene>
<feature type="transmembrane region" description="Helical" evidence="1">
    <location>
        <begin position="256"/>
        <end position="279"/>
    </location>
</feature>
<dbReference type="AlphaFoldDB" id="A0A0W0FEN5"/>
<feature type="transmembrane region" description="Helical" evidence="1">
    <location>
        <begin position="67"/>
        <end position="86"/>
    </location>
</feature>
<feature type="transmembrane region" description="Helical" evidence="1">
    <location>
        <begin position="299"/>
        <end position="320"/>
    </location>
</feature>
<reference evidence="2 3" key="1">
    <citation type="submission" date="2015-12" db="EMBL/GenBank/DDBJ databases">
        <title>Draft genome sequence of Moniliophthora roreri, the causal agent of frosty pod rot of cacao.</title>
        <authorList>
            <person name="Aime M.C."/>
            <person name="Diaz-Valderrama J.R."/>
            <person name="Kijpornyongpan T."/>
            <person name="Phillips-Mora W."/>
        </authorList>
    </citation>
    <scope>NUCLEOTIDE SEQUENCE [LARGE SCALE GENOMIC DNA]</scope>
    <source>
        <strain evidence="2 3">MCA 2952</strain>
    </source>
</reference>
<evidence type="ECO:0000256" key="1">
    <source>
        <dbReference type="SAM" id="Phobius"/>
    </source>
</evidence>
<proteinExistence type="predicted"/>
<accession>A0A0W0FEN5</accession>
<dbReference type="EMBL" id="LATX01002035">
    <property type="protein sequence ID" value="KTB34793.1"/>
    <property type="molecule type" value="Genomic_DNA"/>
</dbReference>
<organism evidence="2 3">
    <name type="scientific">Moniliophthora roreri</name>
    <name type="common">Frosty pod rot fungus</name>
    <name type="synonym">Monilia roreri</name>
    <dbReference type="NCBI Taxonomy" id="221103"/>
    <lineage>
        <taxon>Eukaryota</taxon>
        <taxon>Fungi</taxon>
        <taxon>Dikarya</taxon>
        <taxon>Basidiomycota</taxon>
        <taxon>Agaricomycotina</taxon>
        <taxon>Agaricomycetes</taxon>
        <taxon>Agaricomycetidae</taxon>
        <taxon>Agaricales</taxon>
        <taxon>Marasmiineae</taxon>
        <taxon>Marasmiaceae</taxon>
        <taxon>Moniliophthora</taxon>
    </lineage>
</organism>
<evidence type="ECO:0000313" key="2">
    <source>
        <dbReference type="EMBL" id="KTB34793.1"/>
    </source>
</evidence>
<keyword evidence="1" id="KW-0472">Membrane</keyword>
<evidence type="ECO:0000313" key="3">
    <source>
        <dbReference type="Proteomes" id="UP000054988"/>
    </source>
</evidence>
<comment type="caution">
    <text evidence="2">The sequence shown here is derived from an EMBL/GenBank/DDBJ whole genome shotgun (WGS) entry which is preliminary data.</text>
</comment>
<protein>
    <submittedName>
        <fullName evidence="2">Uncharacterized protein</fullName>
    </submittedName>
</protein>
<dbReference type="Proteomes" id="UP000054988">
    <property type="component" value="Unassembled WGS sequence"/>
</dbReference>
<feature type="transmembrane region" description="Helical" evidence="1">
    <location>
        <begin position="20"/>
        <end position="46"/>
    </location>
</feature>
<sequence length="384" mass="42045">MLSTVDAVALGTIGNDVVKYTVAITVETVLITVYSMLVIKAGAILLGTGIKKEDNRRGGRSVRKVHIVMMAVVVAMYLLRLTLWILDLNVFVGETQITLVKDLEGDLNVKYERALDFMTPRVAAVDLIYSFMANYGDVQTILGDGVIIWRVHAFWASSSWRVGVMIVLITFLLTSFASSIMLTYCVVDVGGKIILGSFRDPALCRNIQAVSYAAPAATTAVATFLIGIKAWEYLRISRAYGVNGARLSTRSRVEGVIVLLLESGLAYFLFFLVQAILTIPAVKDAINRHPGSQLAVTVFLYQTSSIVGMYPTIVICLVHTKRSTMDTLYRSDHVQGVASISLNSFRTERPGWDTSGEDIESDPERVVSHVFKAGSSSSRLARGD</sequence>
<keyword evidence="1" id="KW-1133">Transmembrane helix</keyword>
<keyword evidence="1" id="KW-0812">Transmembrane</keyword>
<name>A0A0W0FEN5_MONRR</name>